<gene>
    <name evidence="3" type="primary">CDR2</name>
</gene>
<reference evidence="3" key="2">
    <citation type="submission" date="2025-08" db="UniProtKB">
        <authorList>
            <consortium name="Ensembl"/>
        </authorList>
    </citation>
    <scope>IDENTIFICATION</scope>
</reference>
<reference evidence="4" key="1">
    <citation type="journal article" date="2018" name="PLoS ONE">
        <title>Chinook salmon (Oncorhynchus tshawytscha) genome and transcriptome.</title>
        <authorList>
            <person name="Christensen K.A."/>
            <person name="Leong J.S."/>
            <person name="Sakhrani D."/>
            <person name="Biagi C.A."/>
            <person name="Minkley D.R."/>
            <person name="Withler R.E."/>
            <person name="Rondeau E.B."/>
            <person name="Koop B.F."/>
            <person name="Devlin R.H."/>
        </authorList>
    </citation>
    <scope>NUCLEOTIDE SEQUENCE [LARGE SCALE GENOMIC DNA]</scope>
</reference>
<evidence type="ECO:0000313" key="3">
    <source>
        <dbReference type="Ensembl" id="ENSOTSP00005124582.1"/>
    </source>
</evidence>
<sequence length="75" mass="8802">MLTDMIVEEEFELKDEEPWYGKQDLEHDLHLAAQLGKTLLDRNHELEQGLQQMFSTNQEQLQEIEVDSNQVVDTS</sequence>
<dbReference type="InterPro" id="IPR026079">
    <property type="entry name" value="CDR2"/>
</dbReference>
<evidence type="ECO:0000256" key="1">
    <source>
        <dbReference type="ARBA" id="ARBA00009019"/>
    </source>
</evidence>
<comment type="similarity">
    <text evidence="1">Belongs to the CDR2 family.</text>
</comment>
<evidence type="ECO:0000313" key="4">
    <source>
        <dbReference type="Proteomes" id="UP000694402"/>
    </source>
</evidence>
<name>A0AAZ3Q5R3_ONCTS</name>
<dbReference type="AlphaFoldDB" id="A0AAZ3Q5R3"/>
<dbReference type="Proteomes" id="UP000694402">
    <property type="component" value="Unassembled WGS sequence"/>
</dbReference>
<proteinExistence type="inferred from homology"/>
<dbReference type="PANTHER" id="PTHR19232:SF1">
    <property type="entry name" value="CEREBELLAR DEGENERATION-RELATED PROTEIN 2"/>
    <property type="match status" value="1"/>
</dbReference>
<accession>A0AAZ3Q5R3</accession>
<keyword evidence="4" id="KW-1185">Reference proteome</keyword>
<reference evidence="3" key="3">
    <citation type="submission" date="2025-09" db="UniProtKB">
        <authorList>
            <consortium name="Ensembl"/>
        </authorList>
    </citation>
    <scope>IDENTIFICATION</scope>
</reference>
<protein>
    <submittedName>
        <fullName evidence="3">Uncharacterized protein</fullName>
    </submittedName>
</protein>
<organism evidence="3 4">
    <name type="scientific">Oncorhynchus tshawytscha</name>
    <name type="common">Chinook salmon</name>
    <name type="synonym">Salmo tshawytscha</name>
    <dbReference type="NCBI Taxonomy" id="74940"/>
    <lineage>
        <taxon>Eukaryota</taxon>
        <taxon>Metazoa</taxon>
        <taxon>Chordata</taxon>
        <taxon>Craniata</taxon>
        <taxon>Vertebrata</taxon>
        <taxon>Euteleostomi</taxon>
        <taxon>Actinopterygii</taxon>
        <taxon>Neopterygii</taxon>
        <taxon>Teleostei</taxon>
        <taxon>Protacanthopterygii</taxon>
        <taxon>Salmoniformes</taxon>
        <taxon>Salmonidae</taxon>
        <taxon>Salmoninae</taxon>
        <taxon>Oncorhynchus</taxon>
    </lineage>
</organism>
<evidence type="ECO:0000256" key="2">
    <source>
        <dbReference type="ARBA" id="ARBA00023054"/>
    </source>
</evidence>
<dbReference type="PANTHER" id="PTHR19232">
    <property type="entry name" value="CENTROCORTIN FAMILY MEMBER"/>
    <property type="match status" value="1"/>
</dbReference>
<keyword evidence="2" id="KW-0175">Coiled coil</keyword>
<dbReference type="Ensembl" id="ENSOTST00005135501.1">
    <property type="protein sequence ID" value="ENSOTSP00005124582.1"/>
    <property type="gene ID" value="ENSOTSG00005053327.1"/>
</dbReference>
<dbReference type="GeneTree" id="ENSGT00390000018570"/>